<protein>
    <submittedName>
        <fullName evidence="1">Uncharacterized protein</fullName>
    </submittedName>
</protein>
<proteinExistence type="predicted"/>
<feature type="non-terminal residue" evidence="1">
    <location>
        <position position="65"/>
    </location>
</feature>
<organism evidence="1 2">
    <name type="scientific">Araneus ventricosus</name>
    <name type="common">Orbweaver spider</name>
    <name type="synonym">Epeira ventricosa</name>
    <dbReference type="NCBI Taxonomy" id="182803"/>
    <lineage>
        <taxon>Eukaryota</taxon>
        <taxon>Metazoa</taxon>
        <taxon>Ecdysozoa</taxon>
        <taxon>Arthropoda</taxon>
        <taxon>Chelicerata</taxon>
        <taxon>Arachnida</taxon>
        <taxon>Araneae</taxon>
        <taxon>Araneomorphae</taxon>
        <taxon>Entelegynae</taxon>
        <taxon>Araneoidea</taxon>
        <taxon>Araneidae</taxon>
        <taxon>Araneus</taxon>
    </lineage>
</organism>
<sequence length="65" mass="7258">MKIDITSFTVSMEITAATQIVLIQSSSEDGSCRQHLSRPEKVVTRVRSEYGGQSIPVVNKYVTER</sequence>
<dbReference type="Proteomes" id="UP000499080">
    <property type="component" value="Unassembled WGS sequence"/>
</dbReference>
<accession>A0A4Y2L9I6</accession>
<keyword evidence="2" id="KW-1185">Reference proteome</keyword>
<gene>
    <name evidence="1" type="ORF">AVEN_174328_1</name>
</gene>
<dbReference type="AlphaFoldDB" id="A0A4Y2L9I6"/>
<name>A0A4Y2L9I6_ARAVE</name>
<reference evidence="1 2" key="1">
    <citation type="journal article" date="2019" name="Sci. Rep.">
        <title>Orb-weaving spider Araneus ventricosus genome elucidates the spidroin gene catalogue.</title>
        <authorList>
            <person name="Kono N."/>
            <person name="Nakamura H."/>
            <person name="Ohtoshi R."/>
            <person name="Moran D.A.P."/>
            <person name="Shinohara A."/>
            <person name="Yoshida Y."/>
            <person name="Fujiwara M."/>
            <person name="Mori M."/>
            <person name="Tomita M."/>
            <person name="Arakawa K."/>
        </authorList>
    </citation>
    <scope>NUCLEOTIDE SEQUENCE [LARGE SCALE GENOMIC DNA]</scope>
</reference>
<evidence type="ECO:0000313" key="2">
    <source>
        <dbReference type="Proteomes" id="UP000499080"/>
    </source>
</evidence>
<dbReference type="EMBL" id="BGPR01117538">
    <property type="protein sequence ID" value="GBN10246.1"/>
    <property type="molecule type" value="Genomic_DNA"/>
</dbReference>
<evidence type="ECO:0000313" key="1">
    <source>
        <dbReference type="EMBL" id="GBN10246.1"/>
    </source>
</evidence>
<comment type="caution">
    <text evidence="1">The sequence shown here is derived from an EMBL/GenBank/DDBJ whole genome shotgun (WGS) entry which is preliminary data.</text>
</comment>